<comment type="subcellular location">
    <subcellularLocation>
        <location evidence="1">Cell membrane</location>
        <topology evidence="1">Single-pass type I membrane protein</topology>
    </subcellularLocation>
    <subcellularLocation>
        <location evidence="28">Membrane</location>
        <topology evidence="28">Single-pass type I membrane protein</topology>
    </subcellularLocation>
</comment>
<keyword evidence="14 22" id="KW-1133">Transmembrane helix</keyword>
<feature type="transmembrane region" description="Helical" evidence="22">
    <location>
        <begin position="510"/>
        <end position="534"/>
    </location>
</feature>
<dbReference type="InterPro" id="IPR003598">
    <property type="entry name" value="Ig_sub2"/>
</dbReference>
<dbReference type="PANTHER" id="PTHR24416:SF599">
    <property type="entry name" value="MAST_STEM CELL GROWTH FACTOR RECEPTOR"/>
    <property type="match status" value="1"/>
</dbReference>
<feature type="site" description="Important for interaction with phosphotyrosine-binding proteins" evidence="26">
    <location>
        <position position="904"/>
    </location>
</feature>
<feature type="binding site" evidence="24">
    <location>
        <begin position="660"/>
        <end position="666"/>
    </location>
    <ligand>
        <name>ATP</name>
        <dbReference type="ChEBI" id="CHEBI:30616"/>
    </ligand>
</feature>
<accession>A0AAV6HKE0</accession>
<evidence type="ECO:0000256" key="2">
    <source>
        <dbReference type="ARBA" id="ARBA00022473"/>
    </source>
</evidence>
<evidence type="ECO:0000256" key="12">
    <source>
        <dbReference type="ARBA" id="ARBA00022842"/>
    </source>
</evidence>
<feature type="chain" id="PRO_5043116393" description="Mast/stem cell growth factor receptor" evidence="22">
    <location>
        <begin position="22"/>
        <end position="956"/>
    </location>
</feature>
<evidence type="ECO:0000256" key="7">
    <source>
        <dbReference type="ARBA" id="ARBA00022723"/>
    </source>
</evidence>
<feature type="compositionally biased region" description="Polar residues" evidence="29">
    <location>
        <begin position="924"/>
        <end position="942"/>
    </location>
</feature>
<evidence type="ECO:0000256" key="3">
    <source>
        <dbReference type="ARBA" id="ARBA00022475"/>
    </source>
</evidence>
<keyword evidence="4" id="KW-0597">Phosphoprotein</keyword>
<feature type="active site" description="Proton acceptor" evidence="23">
    <location>
        <position position="760"/>
    </location>
</feature>
<keyword evidence="16 22" id="KW-0829">Tyrosine-protein kinase</keyword>
<evidence type="ECO:0000256" key="22">
    <source>
        <dbReference type="PIRNR" id="PIRNR500951"/>
    </source>
</evidence>
<keyword evidence="2" id="KW-0217">Developmental protein</keyword>
<dbReference type="GO" id="GO:0002244">
    <property type="term" value="P:hematopoietic progenitor cell differentiation"/>
    <property type="evidence" value="ECO:0007669"/>
    <property type="project" value="TreeGrafter"/>
</dbReference>
<keyword evidence="9 22" id="KW-0547">Nucleotide-binding</keyword>
<keyword evidence="8" id="KW-0677">Repeat</keyword>
<keyword evidence="11 22" id="KW-0067">ATP-binding</keyword>
<dbReference type="InterPro" id="IPR013151">
    <property type="entry name" value="Immunoglobulin_dom"/>
</dbReference>
<dbReference type="InterPro" id="IPR000719">
    <property type="entry name" value="Prot_kinase_dom"/>
</dbReference>
<feature type="binding site" evidence="24 27">
    <location>
        <position position="612"/>
    </location>
    <ligand>
        <name>ATP</name>
        <dbReference type="ChEBI" id="CHEBI:30616"/>
    </ligand>
</feature>
<dbReference type="InterPro" id="IPR007110">
    <property type="entry name" value="Ig-like_dom"/>
</dbReference>
<dbReference type="InterPro" id="IPR001824">
    <property type="entry name" value="Tyr_kinase_rcpt_3_CS"/>
</dbReference>
<keyword evidence="3 22" id="KW-1003">Cell membrane</keyword>
<feature type="binding site" evidence="25">
    <location>
        <position position="765"/>
    </location>
    <ligand>
        <name>Mg(2+)</name>
        <dbReference type="ChEBI" id="CHEBI:18420"/>
    </ligand>
</feature>
<evidence type="ECO:0000256" key="21">
    <source>
        <dbReference type="ARBA" id="ARBA00051243"/>
    </source>
</evidence>
<evidence type="ECO:0000256" key="13">
    <source>
        <dbReference type="ARBA" id="ARBA00022843"/>
    </source>
</evidence>
<dbReference type="Proteomes" id="UP000823561">
    <property type="component" value="Chromosome 1"/>
</dbReference>
<keyword evidence="7 22" id="KW-0479">Metal-binding</keyword>
<dbReference type="SMART" id="SM00219">
    <property type="entry name" value="TyrKc"/>
    <property type="match status" value="1"/>
</dbReference>
<evidence type="ECO:0000256" key="9">
    <source>
        <dbReference type="ARBA" id="ARBA00022741"/>
    </source>
</evidence>
<keyword evidence="18 22" id="KW-0675">Receptor</keyword>
<feature type="domain" description="Protein kinase" evidence="30">
    <location>
        <begin position="578"/>
        <end position="895"/>
    </location>
</feature>
<evidence type="ECO:0000256" key="26">
    <source>
        <dbReference type="PIRSR" id="PIRSR000615-4"/>
    </source>
</evidence>
<evidence type="ECO:0000256" key="29">
    <source>
        <dbReference type="SAM" id="MobiDB-lite"/>
    </source>
</evidence>
<keyword evidence="22" id="KW-0732">Signal</keyword>
<keyword evidence="5 22" id="KW-0808">Transferase</keyword>
<evidence type="ECO:0000313" key="33">
    <source>
        <dbReference type="Proteomes" id="UP000823561"/>
    </source>
</evidence>
<dbReference type="GO" id="GO:0001667">
    <property type="term" value="P:ameboidal-type cell migration"/>
    <property type="evidence" value="ECO:0007669"/>
    <property type="project" value="UniProtKB-ARBA"/>
</dbReference>
<dbReference type="FunFam" id="1.10.510.10:FF:000140">
    <property type="entry name" value="Platelet-derived growth factor receptor beta"/>
    <property type="match status" value="1"/>
</dbReference>
<dbReference type="Pfam" id="PF07714">
    <property type="entry name" value="PK_Tyr_Ser-Thr"/>
    <property type="match status" value="1"/>
</dbReference>
<evidence type="ECO:0000256" key="16">
    <source>
        <dbReference type="ARBA" id="ARBA00023137"/>
    </source>
</evidence>
<dbReference type="InterPro" id="IPR013783">
    <property type="entry name" value="Ig-like_fold"/>
</dbReference>
<dbReference type="InterPro" id="IPR011009">
    <property type="entry name" value="Kinase-like_dom_sf"/>
</dbReference>
<evidence type="ECO:0000256" key="24">
    <source>
        <dbReference type="PIRSR" id="PIRSR000615-2"/>
    </source>
</evidence>
<dbReference type="FunFam" id="3.30.200.20:FF:000025">
    <property type="entry name" value="Platelet-derived growth factor receptor alpha"/>
    <property type="match status" value="1"/>
</dbReference>
<dbReference type="SUPFAM" id="SSF48726">
    <property type="entry name" value="Immunoglobulin"/>
    <property type="match status" value="4"/>
</dbReference>
<dbReference type="GO" id="GO:0038093">
    <property type="term" value="P:Fc receptor signaling pathway"/>
    <property type="evidence" value="ECO:0007669"/>
    <property type="project" value="UniProtKB-UniRule"/>
</dbReference>
<dbReference type="Gene3D" id="3.30.200.20">
    <property type="entry name" value="Phosphorylase Kinase, domain 1"/>
    <property type="match status" value="1"/>
</dbReference>
<evidence type="ECO:0000256" key="11">
    <source>
        <dbReference type="ARBA" id="ARBA00022840"/>
    </source>
</evidence>
<dbReference type="PANTHER" id="PTHR24416">
    <property type="entry name" value="TYROSINE-PROTEIN KINASE RECEPTOR"/>
    <property type="match status" value="1"/>
</dbReference>
<dbReference type="GO" id="GO:0030183">
    <property type="term" value="P:B cell differentiation"/>
    <property type="evidence" value="ECO:0007669"/>
    <property type="project" value="TreeGrafter"/>
</dbReference>
<dbReference type="AlphaFoldDB" id="A0AAV6HKE0"/>
<dbReference type="GO" id="GO:0005886">
    <property type="term" value="C:plasma membrane"/>
    <property type="evidence" value="ECO:0007669"/>
    <property type="project" value="UniProtKB-SubCell"/>
</dbReference>
<reference evidence="32 33" key="1">
    <citation type="submission" date="2020-10" db="EMBL/GenBank/DDBJ databases">
        <title>Chromosome-scale genome assembly of the Allis shad, Alosa alosa.</title>
        <authorList>
            <person name="Margot Z."/>
            <person name="Christophe K."/>
            <person name="Cabau C."/>
            <person name="Louis A."/>
            <person name="Berthelot C."/>
            <person name="Parey E."/>
            <person name="Roest Crollius H."/>
            <person name="Montfort J."/>
            <person name="Robinson-Rechavi M."/>
            <person name="Bucao C."/>
            <person name="Bouchez O."/>
            <person name="Gislard M."/>
            <person name="Lluch J."/>
            <person name="Milhes M."/>
            <person name="Lampietro C."/>
            <person name="Lopez Roques C."/>
            <person name="Donnadieu C."/>
            <person name="Braasch I."/>
            <person name="Desvignes T."/>
            <person name="Postlethwait J."/>
            <person name="Bobe J."/>
            <person name="Guiguen Y."/>
        </authorList>
    </citation>
    <scope>NUCLEOTIDE SEQUENCE [LARGE SCALE GENOMIC DNA]</scope>
    <source>
        <strain evidence="32">M-15738</strain>
        <tissue evidence="32">Blood</tissue>
    </source>
</reference>
<dbReference type="Pfam" id="PF07679">
    <property type="entry name" value="I-set"/>
    <property type="match status" value="1"/>
</dbReference>
<dbReference type="GO" id="GO:0038109">
    <property type="term" value="P:Kit signaling pathway"/>
    <property type="evidence" value="ECO:0007669"/>
    <property type="project" value="InterPro"/>
</dbReference>
<feature type="binding site" evidence="24">
    <location>
        <position position="764"/>
    </location>
    <ligand>
        <name>ATP</name>
        <dbReference type="ChEBI" id="CHEBI:30616"/>
    </ligand>
</feature>
<dbReference type="Pfam" id="PF00047">
    <property type="entry name" value="ig"/>
    <property type="match status" value="1"/>
</dbReference>
<evidence type="ECO:0000256" key="27">
    <source>
        <dbReference type="PROSITE-ProRule" id="PRU10141"/>
    </source>
</evidence>
<evidence type="ECO:0000256" key="18">
    <source>
        <dbReference type="ARBA" id="ARBA00023170"/>
    </source>
</evidence>
<dbReference type="GO" id="GO:0019955">
    <property type="term" value="F:cytokine binding"/>
    <property type="evidence" value="ECO:0007669"/>
    <property type="project" value="UniProtKB-UniRule"/>
</dbReference>
<evidence type="ECO:0000256" key="19">
    <source>
        <dbReference type="ARBA" id="ARBA00023180"/>
    </source>
</evidence>
<keyword evidence="12 22" id="KW-0460">Magnesium</keyword>
<dbReference type="PROSITE" id="PS00109">
    <property type="entry name" value="PROTEIN_KINASE_TYR"/>
    <property type="match status" value="1"/>
</dbReference>
<dbReference type="PROSITE" id="PS50011">
    <property type="entry name" value="PROTEIN_KINASE_DOM"/>
    <property type="match status" value="1"/>
</dbReference>
<keyword evidence="17" id="KW-1015">Disulfide bond</keyword>
<evidence type="ECO:0000313" key="32">
    <source>
        <dbReference type="EMBL" id="KAG5286386.1"/>
    </source>
</evidence>
<proteinExistence type="inferred from homology"/>
<feature type="binding site" evidence="24">
    <location>
        <begin position="585"/>
        <end position="592"/>
    </location>
    <ligand>
        <name>ATP</name>
        <dbReference type="ChEBI" id="CHEBI:30616"/>
    </ligand>
</feature>
<dbReference type="InterPro" id="IPR036179">
    <property type="entry name" value="Ig-like_dom_sf"/>
</dbReference>
<dbReference type="GO" id="GO:0046872">
    <property type="term" value="F:metal ion binding"/>
    <property type="evidence" value="ECO:0007669"/>
    <property type="project" value="UniProtKB-UniRule"/>
</dbReference>
<keyword evidence="13" id="KW-0832">Ubl conjugation</keyword>
<dbReference type="PIRSF" id="PIRSF000615">
    <property type="entry name" value="TyrPK_CSF1-R"/>
    <property type="match status" value="1"/>
</dbReference>
<dbReference type="PIRSF" id="PIRSF500951">
    <property type="entry name" value="SCGF_recepter"/>
    <property type="match status" value="1"/>
</dbReference>
<keyword evidence="33" id="KW-1185">Reference proteome</keyword>
<evidence type="ECO:0000259" key="31">
    <source>
        <dbReference type="PROSITE" id="PS50835"/>
    </source>
</evidence>
<dbReference type="InterPro" id="IPR003599">
    <property type="entry name" value="Ig_sub"/>
</dbReference>
<dbReference type="GO" id="GO:0005524">
    <property type="term" value="F:ATP binding"/>
    <property type="evidence" value="ECO:0007669"/>
    <property type="project" value="UniProtKB-UniRule"/>
</dbReference>
<dbReference type="EC" id="2.7.10.1" evidence="22"/>
<evidence type="ECO:0000256" key="5">
    <source>
        <dbReference type="ARBA" id="ARBA00022679"/>
    </source>
</evidence>
<dbReference type="GO" id="GO:0046427">
    <property type="term" value="P:positive regulation of receptor signaling pathway via JAK-STAT"/>
    <property type="evidence" value="ECO:0007669"/>
    <property type="project" value="TreeGrafter"/>
</dbReference>
<evidence type="ECO:0000256" key="28">
    <source>
        <dbReference type="RuleBase" id="RU000311"/>
    </source>
</evidence>
<dbReference type="InterPro" id="IPR017441">
    <property type="entry name" value="Protein_kinase_ATP_BS"/>
</dbReference>
<dbReference type="PROSITE" id="PS00107">
    <property type="entry name" value="PROTEIN_KINASE_ATP"/>
    <property type="match status" value="1"/>
</dbReference>
<feature type="region of interest" description="Disordered" evidence="29">
    <location>
        <begin position="915"/>
        <end position="942"/>
    </location>
</feature>
<dbReference type="EMBL" id="JADWDJ010000001">
    <property type="protein sequence ID" value="KAG5286386.1"/>
    <property type="molecule type" value="Genomic_DNA"/>
</dbReference>
<feature type="domain" description="Ig-like" evidence="31">
    <location>
        <begin position="312"/>
        <end position="401"/>
    </location>
</feature>
<evidence type="ECO:0000256" key="25">
    <source>
        <dbReference type="PIRSR" id="PIRSR000615-3"/>
    </source>
</evidence>
<dbReference type="InterPro" id="IPR013098">
    <property type="entry name" value="Ig_I-set"/>
</dbReference>
<dbReference type="InterPro" id="IPR001245">
    <property type="entry name" value="Ser-Thr/Tyr_kinase_cat_dom"/>
</dbReference>
<feature type="domain" description="Ig-like" evidence="31">
    <location>
        <begin position="205"/>
        <end position="300"/>
    </location>
</feature>
<evidence type="ECO:0000256" key="10">
    <source>
        <dbReference type="ARBA" id="ARBA00022777"/>
    </source>
</evidence>
<feature type="domain" description="Ig-like" evidence="31">
    <location>
        <begin position="23"/>
        <end position="100"/>
    </location>
</feature>
<dbReference type="InterPro" id="IPR008266">
    <property type="entry name" value="Tyr_kinase_AS"/>
</dbReference>
<dbReference type="InterPro" id="IPR027263">
    <property type="entry name" value="SCGF_receptor"/>
</dbReference>
<comment type="caution">
    <text evidence="32">The sequence shown here is derived from an EMBL/GenBank/DDBJ whole genome shotgun (WGS) entry which is preliminary data.</text>
</comment>
<name>A0AAV6HKE0_9TELE</name>
<dbReference type="Gene3D" id="1.10.510.10">
    <property type="entry name" value="Transferase(Phosphotransferase) domain 1"/>
    <property type="match status" value="1"/>
</dbReference>
<evidence type="ECO:0000256" key="1">
    <source>
        <dbReference type="ARBA" id="ARBA00004251"/>
    </source>
</evidence>
<feature type="signal peptide" evidence="22">
    <location>
        <begin position="1"/>
        <end position="21"/>
    </location>
</feature>
<feature type="binding site" evidence="25">
    <location>
        <position position="778"/>
    </location>
    <ligand>
        <name>Mg(2+)</name>
        <dbReference type="ChEBI" id="CHEBI:18420"/>
    </ligand>
</feature>
<evidence type="ECO:0000256" key="14">
    <source>
        <dbReference type="ARBA" id="ARBA00022989"/>
    </source>
</evidence>
<keyword evidence="6 22" id="KW-0812">Transmembrane</keyword>
<dbReference type="PROSITE" id="PS50835">
    <property type="entry name" value="IG_LIKE"/>
    <property type="match status" value="3"/>
</dbReference>
<evidence type="ECO:0000256" key="20">
    <source>
        <dbReference type="ARBA" id="ARBA00023319"/>
    </source>
</evidence>
<dbReference type="Gene3D" id="2.60.40.10">
    <property type="entry name" value="Immunoglobulins"/>
    <property type="match status" value="5"/>
</dbReference>
<comment type="similarity">
    <text evidence="22 28">Belongs to the protein kinase superfamily. Tyr protein kinase family. CSF-1/PDGF receptor subfamily.</text>
</comment>
<protein>
    <recommendedName>
        <fullName evidence="22">Mast/stem cell growth factor receptor</fullName>
        <ecNumber evidence="22">2.7.10.1</ecNumber>
    </recommendedName>
</protein>
<evidence type="ECO:0000256" key="23">
    <source>
        <dbReference type="PIRSR" id="PIRSR000615-1"/>
    </source>
</evidence>
<sequence length="956" mass="106782">MGYTWILFAIQILFTILTGWAKPQVSPESPEVVVLKGRRLQLSCRDDQGQVTWQREKGRRVESRVERDGGASIVVTSAQDQHMGRYTCVNGETQEESSIYVYVKDPANAFVRSRVNDRMVREGEPCLVPCLVTDPAVVDLSLQTCDGGPLPRGLMYKASPQRGILIANITKDQEGCYVCAGKLGETAVKSSQYAIEVRSVPDRAPDISLSRRENAILTKGQEFELVCAAANVNYDFSVKWITPDDTTALETRTSHIQPGSRGYQRSATLRIASAVVGDSGMYHCEAQNEKGVTTASIQLDIYERGFINLTEPAESELQVREGASLTLRAELEAYPTPTTLSWAHQGHELRNTSEHVITIHRHRYRYISELRLVRVHGYEGGIYTFQASHNDDSANHSFSVHVICKPVIVSHEGPVDGQVRCVASGYPAPKIFWYYCEPPHTRCSLLNNATEEEEVAMVTVSGTGFGRSVVESRLNVSRGSYRTLECVAMTEGDQAYTLFSISENSVPHKLFTPLLTAVVCAATGLSFILVVLLYKYMQKPKYQIHWKVIESIHGNNYIYIDPTQLPYDQKWEFPRERLRFGKVLGSGAFGKVVQATAYGLCSPDSVTTVAVKMLKPSAHSTERDALMSELKVLSYVGNHVNIVNLLGACTQGGPTLVITEYCCYGDLLSFLRRKKEEFFSLKTGDGYYKNLLSQPQPMPMRDGNGNGYMPMRSYQRKPNLSECCGDKDDLSLDTEDLLSFSYQVAKGMDFLTSKNCIHRDLAARNILLTKGRVAKICDFGLARDIASDSNYVLRGNARLPVKWMSPESLFEGIYTFESDVWSYGILLWEIFSLGNSPYPGIHVGADFYRMIQDGFRMSEPEFAPSEIYEVMRCCWSTDPLKRPSFKKLMERTEVLLSEHTKREYLNLLGSTISNGAVAPPESQRAPSQRLSSVSSTTAPTQPLLSSSDVFLEYDSV</sequence>
<dbReference type="GO" id="GO:0019838">
    <property type="term" value="F:growth factor binding"/>
    <property type="evidence" value="ECO:0007669"/>
    <property type="project" value="TreeGrafter"/>
</dbReference>
<evidence type="ECO:0000256" key="6">
    <source>
        <dbReference type="ARBA" id="ARBA00022692"/>
    </source>
</evidence>
<feature type="binding site" evidence="25">
    <location>
        <position position="557"/>
    </location>
    <ligand>
        <name>Mg(2+)</name>
        <dbReference type="ChEBI" id="CHEBI:18420"/>
    </ligand>
</feature>
<dbReference type="SUPFAM" id="SSF56112">
    <property type="entry name" value="Protein kinase-like (PK-like)"/>
    <property type="match status" value="1"/>
</dbReference>
<dbReference type="GO" id="GO:0030335">
    <property type="term" value="P:positive regulation of cell migration"/>
    <property type="evidence" value="ECO:0007669"/>
    <property type="project" value="TreeGrafter"/>
</dbReference>
<evidence type="ECO:0000256" key="17">
    <source>
        <dbReference type="ARBA" id="ARBA00023157"/>
    </source>
</evidence>
<keyword evidence="15 22" id="KW-0472">Membrane</keyword>
<organism evidence="32 33">
    <name type="scientific">Alosa alosa</name>
    <name type="common">allis shad</name>
    <dbReference type="NCBI Taxonomy" id="278164"/>
    <lineage>
        <taxon>Eukaryota</taxon>
        <taxon>Metazoa</taxon>
        <taxon>Chordata</taxon>
        <taxon>Craniata</taxon>
        <taxon>Vertebrata</taxon>
        <taxon>Euteleostomi</taxon>
        <taxon>Actinopterygii</taxon>
        <taxon>Neopterygii</taxon>
        <taxon>Teleostei</taxon>
        <taxon>Clupei</taxon>
        <taxon>Clupeiformes</taxon>
        <taxon>Clupeoidei</taxon>
        <taxon>Clupeidae</taxon>
        <taxon>Alosa</taxon>
    </lineage>
</organism>
<dbReference type="SMART" id="SM00409">
    <property type="entry name" value="IG"/>
    <property type="match status" value="4"/>
</dbReference>
<dbReference type="Pfam" id="PF13927">
    <property type="entry name" value="Ig_3"/>
    <property type="match status" value="1"/>
</dbReference>
<dbReference type="GO" id="GO:0004714">
    <property type="term" value="F:transmembrane receptor protein tyrosine kinase activity"/>
    <property type="evidence" value="ECO:0007669"/>
    <property type="project" value="UniProtKB-EC"/>
</dbReference>
<evidence type="ECO:0000256" key="8">
    <source>
        <dbReference type="ARBA" id="ARBA00022737"/>
    </source>
</evidence>
<evidence type="ECO:0000256" key="4">
    <source>
        <dbReference type="ARBA" id="ARBA00022553"/>
    </source>
</evidence>
<keyword evidence="20 28" id="KW-0393">Immunoglobulin domain</keyword>
<dbReference type="PROSITE" id="PS00240">
    <property type="entry name" value="RECEPTOR_TYR_KIN_III"/>
    <property type="match status" value="1"/>
</dbReference>
<evidence type="ECO:0000259" key="30">
    <source>
        <dbReference type="PROSITE" id="PS50011"/>
    </source>
</evidence>
<keyword evidence="19" id="KW-0325">Glycoprotein</keyword>
<comment type="catalytic activity">
    <reaction evidence="21 22">
        <text>L-tyrosyl-[protein] + ATP = O-phospho-L-tyrosyl-[protein] + ADP + H(+)</text>
        <dbReference type="Rhea" id="RHEA:10596"/>
        <dbReference type="Rhea" id="RHEA-COMP:10136"/>
        <dbReference type="Rhea" id="RHEA-COMP:20101"/>
        <dbReference type="ChEBI" id="CHEBI:15378"/>
        <dbReference type="ChEBI" id="CHEBI:30616"/>
        <dbReference type="ChEBI" id="CHEBI:46858"/>
        <dbReference type="ChEBI" id="CHEBI:61978"/>
        <dbReference type="ChEBI" id="CHEBI:456216"/>
        <dbReference type="EC" id="2.7.10.1"/>
    </reaction>
</comment>
<evidence type="ECO:0000256" key="15">
    <source>
        <dbReference type="ARBA" id="ARBA00023136"/>
    </source>
</evidence>
<gene>
    <name evidence="32" type="ORF">AALO_G00014250</name>
</gene>
<dbReference type="SMART" id="SM00408">
    <property type="entry name" value="IGc2"/>
    <property type="match status" value="4"/>
</dbReference>
<dbReference type="InterPro" id="IPR020635">
    <property type="entry name" value="Tyr_kinase_cat_dom"/>
</dbReference>
<dbReference type="GO" id="GO:0043235">
    <property type="term" value="C:receptor complex"/>
    <property type="evidence" value="ECO:0007669"/>
    <property type="project" value="TreeGrafter"/>
</dbReference>
<dbReference type="InterPro" id="IPR050122">
    <property type="entry name" value="RTK"/>
</dbReference>
<keyword evidence="10 22" id="KW-0418">Kinase</keyword>